<reference evidence="3 4" key="1">
    <citation type="journal article" date="2016" name="Environ. Microbiol.">
        <title>Effector profiles distinguish formae speciales of Fusarium oxysporum.</title>
        <authorList>
            <person name="van Dam P."/>
            <person name="Fokkens L."/>
            <person name="Schmidt S.M."/>
            <person name="Linmans J.H."/>
            <person name="Kistler H.C."/>
            <person name="Ma L.J."/>
            <person name="Rep M."/>
        </authorList>
    </citation>
    <scope>NUCLEOTIDE SEQUENCE [LARGE SCALE GENOMIC DNA]</scope>
    <source>
        <strain evidence="3 4">Forc016</strain>
    </source>
</reference>
<comment type="caution">
    <text evidence="3">The sequence shown here is derived from an EMBL/GenBank/DDBJ whole genome shotgun (WGS) entry which is preliminary data.</text>
</comment>
<feature type="region of interest" description="Disordered" evidence="1">
    <location>
        <begin position="1"/>
        <end position="21"/>
    </location>
</feature>
<dbReference type="EMBL" id="MABQ02000002">
    <property type="protein sequence ID" value="PCD43726.1"/>
    <property type="molecule type" value="Genomic_DNA"/>
</dbReference>
<dbReference type="STRING" id="327505.A0A2H3HNS9"/>
<reference evidence="3 4" key="2">
    <citation type="journal article" date="2017" name="Sci. Rep.">
        <title>A mobile pathogenicity chromosome in Fusarium oxysporum for infection of multiple cucurbit species.</title>
        <authorList>
            <person name="van Dam P."/>
            <person name="Fokkens L."/>
            <person name="Ayukawa Y."/>
            <person name="van der Gragt M."/>
            <person name="Ter Horst A."/>
            <person name="Brankovics B."/>
            <person name="Houterman P.M."/>
            <person name="Arie T."/>
            <person name="Rep M."/>
        </authorList>
    </citation>
    <scope>NUCLEOTIDE SEQUENCE [LARGE SCALE GENOMIC DNA]</scope>
    <source>
        <strain evidence="3 4">Forc016</strain>
    </source>
</reference>
<name>A0A2H3HNS9_FUSOX</name>
<dbReference type="Pfam" id="PF14420">
    <property type="entry name" value="Clr5"/>
    <property type="match status" value="1"/>
</dbReference>
<gene>
    <name evidence="3" type="ORF">AU210_002815</name>
</gene>
<protein>
    <recommendedName>
        <fullName evidence="2">Clr5 domain-containing protein</fullName>
    </recommendedName>
</protein>
<dbReference type="InterPro" id="IPR025676">
    <property type="entry name" value="Clr5_dom"/>
</dbReference>
<evidence type="ECO:0000313" key="4">
    <source>
        <dbReference type="Proteomes" id="UP000219602"/>
    </source>
</evidence>
<dbReference type="AlphaFoldDB" id="A0A2H3HNS9"/>
<evidence type="ECO:0000313" key="3">
    <source>
        <dbReference type="EMBL" id="PCD43726.1"/>
    </source>
</evidence>
<organism evidence="3 4">
    <name type="scientific">Fusarium oxysporum f. sp. radicis-cucumerinum</name>
    <dbReference type="NCBI Taxonomy" id="327505"/>
    <lineage>
        <taxon>Eukaryota</taxon>
        <taxon>Fungi</taxon>
        <taxon>Dikarya</taxon>
        <taxon>Ascomycota</taxon>
        <taxon>Pezizomycotina</taxon>
        <taxon>Sordariomycetes</taxon>
        <taxon>Hypocreomycetidae</taxon>
        <taxon>Hypocreales</taxon>
        <taxon>Nectriaceae</taxon>
        <taxon>Fusarium</taxon>
        <taxon>Fusarium oxysporum species complex</taxon>
    </lineage>
</organism>
<sequence length="547" mass="62332">MEFRERSFSRGTDERLPKPTTRMNDETWERFKPFLCSLYKKYTLSVVMNVMEKKYGIVQSKRQYGYRFEKWGIKKYNANEKKTSHNSLSPSAINDSMDYGDVGADFDREAHSFNQHPLSDRCDPDTLMAAVGSENMEHDESLDSHKATKVVVPYPWATGSSEEANKLAADFCAAMLDDTNAFALYSNLYEILSNSSQSVPETREFLAICCARVAGKPDNARSARAILAREWTETPTTRVSDSPFVLSMLKAYVGSHQEDSDKSAFVKQISRNVEQLVGSDGSLGEVSRKYSSIDLVAYFFLDYALEIYDDCFDDSNPPNFMTEHLLNEFITTQPFMNALRNDCPSSLSLCLRWCKEQLRLNHPVALQDAPVQPSTDMRCWWYNIRVFCTLWGVMTHLVRANCAPVWYTQCESAFGIPPSELLITLSWMIRAEATATETDSIISDTELLIQAADGADKLLQVDESQLWIDFLERFTWMNELANPGDAERSFEATVQDELRKYVSKMLRVELPHPAGTQSTSVGEVDFYSYPQHGFPDFDINSQMDYYP</sequence>
<proteinExistence type="predicted"/>
<accession>A0A2H3HNS9</accession>
<feature type="domain" description="Clr5" evidence="2">
    <location>
        <begin position="25"/>
        <end position="75"/>
    </location>
</feature>
<dbReference type="Proteomes" id="UP000219602">
    <property type="component" value="Chromosome 2"/>
</dbReference>
<evidence type="ECO:0000259" key="2">
    <source>
        <dbReference type="Pfam" id="PF14420"/>
    </source>
</evidence>
<evidence type="ECO:0000256" key="1">
    <source>
        <dbReference type="SAM" id="MobiDB-lite"/>
    </source>
</evidence>